<organism evidence="1">
    <name type="scientific">gut metagenome</name>
    <dbReference type="NCBI Taxonomy" id="749906"/>
    <lineage>
        <taxon>unclassified sequences</taxon>
        <taxon>metagenomes</taxon>
        <taxon>organismal metagenomes</taxon>
    </lineage>
</organism>
<protein>
    <submittedName>
        <fullName evidence="1">Transposase</fullName>
    </submittedName>
</protein>
<feature type="non-terminal residue" evidence="1">
    <location>
        <position position="45"/>
    </location>
</feature>
<comment type="caution">
    <text evidence="1">The sequence shown here is derived from an EMBL/GenBank/DDBJ whole genome shotgun (WGS) entry which is preliminary data.</text>
</comment>
<proteinExistence type="predicted"/>
<dbReference type="AlphaFoldDB" id="J9F4F8"/>
<dbReference type="EMBL" id="AMCI01009504">
    <property type="protein sequence ID" value="EJW89393.1"/>
    <property type="molecule type" value="Genomic_DNA"/>
</dbReference>
<reference evidence="1" key="1">
    <citation type="journal article" date="2012" name="PLoS ONE">
        <title>Gene sets for utilization of primary and secondary nutrition supplies in the distal gut of endangered iberian lynx.</title>
        <authorList>
            <person name="Alcaide M."/>
            <person name="Messina E."/>
            <person name="Richter M."/>
            <person name="Bargiela R."/>
            <person name="Peplies J."/>
            <person name="Huws S.A."/>
            <person name="Newbold C.J."/>
            <person name="Golyshin P.N."/>
            <person name="Simon M.A."/>
            <person name="Lopez G."/>
            <person name="Yakimov M.M."/>
            <person name="Ferrer M."/>
        </authorList>
    </citation>
    <scope>NUCLEOTIDE SEQUENCE</scope>
</reference>
<name>J9F4F8_9ZZZZ</name>
<sequence>MVYDNMRVAVGSFVGGKQPTEALLRLERAYGFKHRFCNVRSGNEK</sequence>
<gene>
    <name evidence="1" type="ORF">EVA_22500</name>
</gene>
<evidence type="ECO:0000313" key="1">
    <source>
        <dbReference type="EMBL" id="EJW89393.1"/>
    </source>
</evidence>
<accession>J9F4F8</accession>